<dbReference type="OMA" id="HIALECM"/>
<dbReference type="Gene3D" id="2.30.42.10">
    <property type="match status" value="1"/>
</dbReference>
<keyword evidence="4" id="KW-0862">Zinc</keyword>
<evidence type="ECO:0000259" key="12">
    <source>
        <dbReference type="PROSITE" id="PS51847"/>
    </source>
</evidence>
<dbReference type="AlphaFoldDB" id="R7TL14"/>
<dbReference type="InterPro" id="IPR002219">
    <property type="entry name" value="PKC_DAG/PE"/>
</dbReference>
<evidence type="ECO:0000256" key="6">
    <source>
        <dbReference type="ARBA" id="ARBA00023121"/>
    </source>
</evidence>
<dbReference type="FunCoup" id="R7TL14">
    <property type="interactions" value="130"/>
</dbReference>
<dbReference type="PROSITE" id="PS50106">
    <property type="entry name" value="PDZ"/>
    <property type="match status" value="1"/>
</dbReference>
<dbReference type="PROSITE" id="PS50081">
    <property type="entry name" value="ZF_DAG_PE_2"/>
    <property type="match status" value="1"/>
</dbReference>
<dbReference type="EMBL" id="AMQN01012327">
    <property type="status" value="NOT_ANNOTATED_CDS"/>
    <property type="molecule type" value="Genomic_DNA"/>
</dbReference>
<organism evidence="13">
    <name type="scientific">Capitella teleta</name>
    <name type="common">Polychaete worm</name>
    <dbReference type="NCBI Taxonomy" id="283909"/>
    <lineage>
        <taxon>Eukaryota</taxon>
        <taxon>Metazoa</taxon>
        <taxon>Spiralia</taxon>
        <taxon>Lophotrochozoa</taxon>
        <taxon>Annelida</taxon>
        <taxon>Polychaeta</taxon>
        <taxon>Sedentaria</taxon>
        <taxon>Scolecida</taxon>
        <taxon>Capitellidae</taxon>
        <taxon>Capitella</taxon>
    </lineage>
</organism>
<keyword evidence="8" id="KW-0175">Coiled coil</keyword>
<dbReference type="CDD" id="cd20825">
    <property type="entry name" value="C1_PDZD8"/>
    <property type="match status" value="1"/>
</dbReference>
<evidence type="ECO:0000313" key="15">
    <source>
        <dbReference type="Proteomes" id="UP000014760"/>
    </source>
</evidence>
<evidence type="ECO:0008006" key="16">
    <source>
        <dbReference type="Google" id="ProtNLM"/>
    </source>
</evidence>
<dbReference type="CDD" id="cd21674">
    <property type="entry name" value="SMP_PDZD8"/>
    <property type="match status" value="1"/>
</dbReference>
<dbReference type="GO" id="GO:0051560">
    <property type="term" value="P:mitochondrial calcium ion homeostasis"/>
    <property type="evidence" value="ECO:0007669"/>
    <property type="project" value="InterPro"/>
</dbReference>
<dbReference type="HOGENOM" id="CLU_008594_0_0_1"/>
<evidence type="ECO:0000259" key="10">
    <source>
        <dbReference type="PROSITE" id="PS50081"/>
    </source>
</evidence>
<evidence type="ECO:0000256" key="3">
    <source>
        <dbReference type="ARBA" id="ARBA00022723"/>
    </source>
</evidence>
<dbReference type="GO" id="GO:0008289">
    <property type="term" value="F:lipid binding"/>
    <property type="evidence" value="ECO:0007669"/>
    <property type="project" value="UniProtKB-KW"/>
</dbReference>
<keyword evidence="3" id="KW-0479">Metal-binding</keyword>
<dbReference type="InterPro" id="IPR035892">
    <property type="entry name" value="C2_domain_sf"/>
</dbReference>
<dbReference type="EnsemblMetazoa" id="CapteT228988">
    <property type="protein sequence ID" value="CapteP228988"/>
    <property type="gene ID" value="CapteG228988"/>
</dbReference>
<gene>
    <name evidence="13" type="ORF">CAPTEDRAFT_228988</name>
</gene>
<comment type="subcellular location">
    <subcellularLocation>
        <location evidence="1">Membrane</location>
    </subcellularLocation>
</comment>
<evidence type="ECO:0000256" key="4">
    <source>
        <dbReference type="ARBA" id="ARBA00022833"/>
    </source>
</evidence>
<feature type="coiled-coil region" evidence="8">
    <location>
        <begin position="1014"/>
        <end position="1044"/>
    </location>
</feature>
<keyword evidence="7" id="KW-0472">Membrane</keyword>
<dbReference type="InterPro" id="IPR046349">
    <property type="entry name" value="C1-like_sf"/>
</dbReference>
<feature type="region of interest" description="Disordered" evidence="9">
    <location>
        <begin position="882"/>
        <end position="969"/>
    </location>
</feature>
<reference evidence="15" key="1">
    <citation type="submission" date="2012-12" db="EMBL/GenBank/DDBJ databases">
        <authorList>
            <person name="Hellsten U."/>
            <person name="Grimwood J."/>
            <person name="Chapman J.A."/>
            <person name="Shapiro H."/>
            <person name="Aerts A."/>
            <person name="Otillar R.P."/>
            <person name="Terry A.Y."/>
            <person name="Boore J.L."/>
            <person name="Simakov O."/>
            <person name="Marletaz F."/>
            <person name="Cho S.-J."/>
            <person name="Edsinger-Gonzales E."/>
            <person name="Havlak P."/>
            <person name="Kuo D.-H."/>
            <person name="Larsson T."/>
            <person name="Lv J."/>
            <person name="Arendt D."/>
            <person name="Savage R."/>
            <person name="Osoegawa K."/>
            <person name="de Jong P."/>
            <person name="Lindberg D.R."/>
            <person name="Seaver E.C."/>
            <person name="Weisblat D.A."/>
            <person name="Putnam N.H."/>
            <person name="Grigoriev I.V."/>
            <person name="Rokhsar D.S."/>
        </authorList>
    </citation>
    <scope>NUCLEOTIDE SEQUENCE</scope>
    <source>
        <strain evidence="15">I ESC-2004</strain>
    </source>
</reference>
<dbReference type="InterPro" id="IPR058801">
    <property type="entry name" value="PDZD8_N"/>
</dbReference>
<dbReference type="OrthoDB" id="10004596at2759"/>
<feature type="domain" description="Phorbol-ester/DAG-type" evidence="10">
    <location>
        <begin position="756"/>
        <end position="806"/>
    </location>
</feature>
<evidence type="ECO:0000256" key="5">
    <source>
        <dbReference type="ARBA" id="ARBA00023055"/>
    </source>
</evidence>
<evidence type="ECO:0000313" key="14">
    <source>
        <dbReference type="EnsemblMetazoa" id="CapteP228988"/>
    </source>
</evidence>
<dbReference type="SUPFAM" id="SSF50156">
    <property type="entry name" value="PDZ domain-like"/>
    <property type="match status" value="1"/>
</dbReference>
<dbReference type="InterPro" id="IPR039275">
    <property type="entry name" value="PDZD8"/>
</dbReference>
<reference evidence="13 15" key="2">
    <citation type="journal article" date="2013" name="Nature">
        <title>Insights into bilaterian evolution from three spiralian genomes.</title>
        <authorList>
            <person name="Simakov O."/>
            <person name="Marletaz F."/>
            <person name="Cho S.J."/>
            <person name="Edsinger-Gonzales E."/>
            <person name="Havlak P."/>
            <person name="Hellsten U."/>
            <person name="Kuo D.H."/>
            <person name="Larsson T."/>
            <person name="Lv J."/>
            <person name="Arendt D."/>
            <person name="Savage R."/>
            <person name="Osoegawa K."/>
            <person name="de Jong P."/>
            <person name="Grimwood J."/>
            <person name="Chapman J.A."/>
            <person name="Shapiro H."/>
            <person name="Aerts A."/>
            <person name="Otillar R.P."/>
            <person name="Terry A.Y."/>
            <person name="Boore J.L."/>
            <person name="Grigoriev I.V."/>
            <person name="Lindberg D.R."/>
            <person name="Seaver E.C."/>
            <person name="Weisblat D.A."/>
            <person name="Putnam N.H."/>
            <person name="Rokhsar D.S."/>
        </authorList>
    </citation>
    <scope>NUCLEOTIDE SEQUENCE</scope>
    <source>
        <strain evidence="13 15">I ESC-2004</strain>
    </source>
</reference>
<feature type="region of interest" description="Disordered" evidence="9">
    <location>
        <begin position="463"/>
        <end position="517"/>
    </location>
</feature>
<dbReference type="Pfam" id="PF26547">
    <property type="entry name" value="PDZD8_N"/>
    <property type="match status" value="1"/>
</dbReference>
<evidence type="ECO:0000256" key="7">
    <source>
        <dbReference type="ARBA" id="ARBA00023136"/>
    </source>
</evidence>
<dbReference type="InterPro" id="IPR036034">
    <property type="entry name" value="PDZ_sf"/>
</dbReference>
<keyword evidence="15" id="KW-1185">Reference proteome</keyword>
<evidence type="ECO:0000313" key="13">
    <source>
        <dbReference type="EMBL" id="ELT94329.1"/>
    </source>
</evidence>
<feature type="compositionally biased region" description="Low complexity" evidence="9">
    <location>
        <begin position="831"/>
        <end position="848"/>
    </location>
</feature>
<feature type="compositionally biased region" description="Low complexity" evidence="9">
    <location>
        <begin position="474"/>
        <end position="496"/>
    </location>
</feature>
<feature type="domain" description="PDZ" evidence="11">
    <location>
        <begin position="322"/>
        <end position="405"/>
    </location>
</feature>
<sequence length="1117" mass="125667">MIAIILCSIFVGIALTLIAQVLFLYRWFFSLPVEGPPWKPQSEPYCLPKELLDAIRDPNLISKRESCIAVNLIFQMLFRELKDSKIVRRWVMRRMQLEFTELLYTTTGKLLDQITVRDYNLGDTLPVIRYVSVLDVNMKDDSLLEEVTLLVDLTYNGGFQLAIDLDMVFGKSAYLSVKVTKLSGLARLQFSRNPYTHWSFSFVDEPVMEFNVESHYEGRPMPQITSLIINQIRRSIRKKHTLPNYKLRYKPFFTKPEEQTPPQDIYLHGNKVSIGQLEVTVVDCNRLVEITEEGFIYVSLAVDSLPWTEIMSSRRKIWVTHELEIVKDKSHNIGLTFREDFILGRFEEMVVIESVTAKSPASKSDLKRNDLLLSIGGVKVINSKQAVKLMKQATDRFVVKIERSSSLKGGVPSSLLNSVSEVKVEEDVLSFKVEASDAPELKQTEVSDDYVNITVADHSEVSIPSLDATTQEESSSNASPVSSRRSFSILPSSSGLFHRKRSTSSRGSPEVKDKVTTDPKVTIEAQKVKAKLSINTDFSTRRKCKSESNLGSQTVENPAVDSISVAESTASSNVSEASEIPEAFELLKTQFVRAAQDPVFQEKFAFDIAERHAYLHVCIWCKIPEKLDKQQRVIKPERDILLGHTSLSLMEIALECLNTVQGEVQMTRKLTPGDVKASVSQSQGALHPGFDERLCYGDVTLDIHHIPNHLSKSDRRTIHRVKEENERITELEKIAEPEPSAVIKRRSLGKPGEEGKHDFVSAHFQVATYCNFCHKKIWLKTAFQCKVCSMVCHKKCTEKCQAQTTCAKDGFHFKEPRQSTPPALKKVIQNKDTSSTSSKESSGSPKTSFLSKLRKEGSKAVFPAKGVQAIPVTIAPSSSFVEGMDRKRHNSAPDVDQELSDGGAQGLDLLSEREDQHLVVNSLPRTRSSSTLEDLIKENAPPALAGDEYDQNDDSETTSSADSVDSEDDEELNLLKFYERQKASSSQNADELVVTAAKEMGRELYANMSPEERREKLDHMVSKLQQEIDQESENRTELARMERELGLPTQRAVARAKLEKSDEKIQSLALLMLHYCAGLQHCIEQQEIEIDKSMENECSENEMQGLVVVDKPAEGIV</sequence>
<dbReference type="InterPro" id="IPR031468">
    <property type="entry name" value="SMP_LBD"/>
</dbReference>
<evidence type="ECO:0000256" key="1">
    <source>
        <dbReference type="ARBA" id="ARBA00004370"/>
    </source>
</evidence>
<feature type="compositionally biased region" description="Acidic residues" evidence="9">
    <location>
        <begin position="947"/>
        <end position="956"/>
    </location>
</feature>
<dbReference type="Gene3D" id="2.60.40.150">
    <property type="entry name" value="C2 domain"/>
    <property type="match status" value="1"/>
</dbReference>
<dbReference type="PANTHER" id="PTHR21519:SF1">
    <property type="entry name" value="PDZ DOMAIN-CONTAINING PROTEIN 8"/>
    <property type="match status" value="1"/>
</dbReference>
<dbReference type="GO" id="GO:0005739">
    <property type="term" value="C:mitochondrion"/>
    <property type="evidence" value="ECO:0007669"/>
    <property type="project" value="GOC"/>
</dbReference>
<dbReference type="SUPFAM" id="SSF57889">
    <property type="entry name" value="Cysteine-rich domain"/>
    <property type="match status" value="1"/>
</dbReference>
<dbReference type="Gene3D" id="3.30.60.20">
    <property type="match status" value="1"/>
</dbReference>
<dbReference type="GO" id="GO:0046872">
    <property type="term" value="F:metal ion binding"/>
    <property type="evidence" value="ECO:0007669"/>
    <property type="project" value="UniProtKB-KW"/>
</dbReference>
<dbReference type="SMART" id="SM00228">
    <property type="entry name" value="PDZ"/>
    <property type="match status" value="1"/>
</dbReference>
<dbReference type="GO" id="GO:0044233">
    <property type="term" value="C:mitochondria-associated endoplasmic reticulum membrane contact site"/>
    <property type="evidence" value="ECO:0007669"/>
    <property type="project" value="InterPro"/>
</dbReference>
<dbReference type="CDD" id="cd00136">
    <property type="entry name" value="PDZ_canonical"/>
    <property type="match status" value="1"/>
</dbReference>
<proteinExistence type="predicted"/>
<feature type="domain" description="SMP-LTD" evidence="12">
    <location>
        <begin position="68"/>
        <end position="251"/>
    </location>
</feature>
<feature type="compositionally biased region" description="Polar residues" evidence="9">
    <location>
        <begin position="923"/>
        <end position="932"/>
    </location>
</feature>
<accession>R7TL14</accession>
<dbReference type="InterPro" id="IPR001478">
    <property type="entry name" value="PDZ"/>
</dbReference>
<dbReference type="PROSITE" id="PS00479">
    <property type="entry name" value="ZF_DAG_PE_1"/>
    <property type="match status" value="1"/>
</dbReference>
<feature type="region of interest" description="Disordered" evidence="9">
    <location>
        <begin position="812"/>
        <end position="850"/>
    </location>
</feature>
<dbReference type="STRING" id="283909.R7TL14"/>
<dbReference type="GO" id="GO:1990456">
    <property type="term" value="P:mitochondrion-endoplasmic reticulum membrane tethering"/>
    <property type="evidence" value="ECO:0007669"/>
    <property type="project" value="InterPro"/>
</dbReference>
<dbReference type="SMART" id="SM00109">
    <property type="entry name" value="C1"/>
    <property type="match status" value="1"/>
</dbReference>
<evidence type="ECO:0000259" key="11">
    <source>
        <dbReference type="PROSITE" id="PS50106"/>
    </source>
</evidence>
<evidence type="ECO:0000256" key="9">
    <source>
        <dbReference type="SAM" id="MobiDB-lite"/>
    </source>
</evidence>
<dbReference type="PROSITE" id="PS51847">
    <property type="entry name" value="SMP"/>
    <property type="match status" value="1"/>
</dbReference>
<dbReference type="GO" id="GO:0006869">
    <property type="term" value="P:lipid transport"/>
    <property type="evidence" value="ECO:0007669"/>
    <property type="project" value="UniProtKB-KW"/>
</dbReference>
<keyword evidence="5" id="KW-0445">Lipid transport</keyword>
<name>R7TL14_CAPTE</name>
<evidence type="ECO:0000256" key="2">
    <source>
        <dbReference type="ARBA" id="ARBA00022448"/>
    </source>
</evidence>
<evidence type="ECO:0000256" key="8">
    <source>
        <dbReference type="SAM" id="Coils"/>
    </source>
</evidence>
<dbReference type="EMBL" id="KB309450">
    <property type="protein sequence ID" value="ELT94329.1"/>
    <property type="molecule type" value="Genomic_DNA"/>
</dbReference>
<dbReference type="GO" id="GO:0016020">
    <property type="term" value="C:membrane"/>
    <property type="evidence" value="ECO:0007669"/>
    <property type="project" value="UniProtKB-SubCell"/>
</dbReference>
<dbReference type="Proteomes" id="UP000014760">
    <property type="component" value="Unassembled WGS sequence"/>
</dbReference>
<keyword evidence="6" id="KW-0446">Lipid-binding</keyword>
<protein>
    <recommendedName>
        <fullName evidence="16">PDZ domain-containing protein 8</fullName>
    </recommendedName>
</protein>
<reference evidence="14" key="3">
    <citation type="submission" date="2015-06" db="UniProtKB">
        <authorList>
            <consortium name="EnsemblMetazoa"/>
        </authorList>
    </citation>
    <scope>IDENTIFICATION</scope>
</reference>
<keyword evidence="2" id="KW-0813">Transport</keyword>
<dbReference type="PANTHER" id="PTHR21519">
    <property type="entry name" value="PDZ DOMAIN-CONTAINING PROTEIN 8"/>
    <property type="match status" value="1"/>
</dbReference>